<evidence type="ECO:0000256" key="1">
    <source>
        <dbReference type="SAM" id="MobiDB-lite"/>
    </source>
</evidence>
<dbReference type="Proteomes" id="UP001519290">
    <property type="component" value="Unassembled WGS sequence"/>
</dbReference>
<evidence type="ECO:0000313" key="3">
    <source>
        <dbReference type="Proteomes" id="UP001519290"/>
    </source>
</evidence>
<accession>A0ABS4X5N3</accession>
<keyword evidence="3" id="KW-1185">Reference proteome</keyword>
<feature type="region of interest" description="Disordered" evidence="1">
    <location>
        <begin position="1"/>
        <end position="25"/>
    </location>
</feature>
<evidence type="ECO:0000313" key="2">
    <source>
        <dbReference type="EMBL" id="MBP2383774.1"/>
    </source>
</evidence>
<sequence length="407" mass="44689">MSNYQREGTVTGIVRKRDTGEKGNQGEFGTIVRGDAEVHVASHPGTDDPTGTALVERFGFDVRTADPVNFDEHAATTAKELARAHSRLRFHLDVLHRAVGDRRKPGATWGKSDQQILEAAREWVTLADGGGASEATGARVRTPLHDAEASQEEVERAREQTDGLEEAFRIRGGWNRAFLVANANGHVHSSMGCSTCRPSTQYAWMTGYSGADEDSIVKDAGHRACTTCYPSAPVGDAGSLPTKMFTPDEVAAQKAREKKEAFAKLTPAEKRARKREEKLAAAVSKNGKPLRFEEDLGNVGVMREVISTEKDAEGAWQRGLGDAINLKATAAEVLPEFEGVRRDEDARAAWRARMRPEIARTLAEKHGTTSLEEKQRLDELTRSYFAEKVPRLAEAFEADGDENYLEN</sequence>
<reference evidence="2 3" key="1">
    <citation type="submission" date="2021-03" db="EMBL/GenBank/DDBJ databases">
        <title>Sequencing the genomes of 1000 actinobacteria strains.</title>
        <authorList>
            <person name="Klenk H.-P."/>
        </authorList>
    </citation>
    <scope>NUCLEOTIDE SEQUENCE [LARGE SCALE GENOMIC DNA]</scope>
    <source>
        <strain evidence="2 3">DSM 14566</strain>
    </source>
</reference>
<gene>
    <name evidence="2" type="ORF">JOF43_003763</name>
</gene>
<name>A0ABS4X5N3_9MICO</name>
<organism evidence="2 3">
    <name type="scientific">Brachybacterium sacelli</name>
    <dbReference type="NCBI Taxonomy" id="173364"/>
    <lineage>
        <taxon>Bacteria</taxon>
        <taxon>Bacillati</taxon>
        <taxon>Actinomycetota</taxon>
        <taxon>Actinomycetes</taxon>
        <taxon>Micrococcales</taxon>
        <taxon>Dermabacteraceae</taxon>
        <taxon>Brachybacterium</taxon>
    </lineage>
</organism>
<comment type="caution">
    <text evidence="2">The sequence shown here is derived from an EMBL/GenBank/DDBJ whole genome shotgun (WGS) entry which is preliminary data.</text>
</comment>
<dbReference type="EMBL" id="JAGIOD010000002">
    <property type="protein sequence ID" value="MBP2383774.1"/>
    <property type="molecule type" value="Genomic_DNA"/>
</dbReference>
<proteinExistence type="predicted"/>
<feature type="compositionally biased region" description="Basic and acidic residues" evidence="1">
    <location>
        <begin position="143"/>
        <end position="161"/>
    </location>
</feature>
<protein>
    <submittedName>
        <fullName evidence="2">Uncharacterized protein</fullName>
    </submittedName>
</protein>
<feature type="region of interest" description="Disordered" evidence="1">
    <location>
        <begin position="130"/>
        <end position="161"/>
    </location>
</feature>
<dbReference type="RefSeq" id="WP_209904607.1">
    <property type="nucleotide sequence ID" value="NZ_BAAAJW010000017.1"/>
</dbReference>